<dbReference type="GO" id="GO:0003964">
    <property type="term" value="F:RNA-directed DNA polymerase activity"/>
    <property type="evidence" value="ECO:0007669"/>
    <property type="project" value="UniProtKB-KW"/>
</dbReference>
<keyword evidence="2" id="KW-0548">Nucleotidyltransferase</keyword>
<dbReference type="EMBL" id="GEGO01004942">
    <property type="protein sequence ID" value="JAR90462.1"/>
    <property type="molecule type" value="Transcribed_RNA"/>
</dbReference>
<dbReference type="GO" id="GO:0061343">
    <property type="term" value="P:cell adhesion involved in heart morphogenesis"/>
    <property type="evidence" value="ECO:0007669"/>
    <property type="project" value="TreeGrafter"/>
</dbReference>
<dbReference type="AlphaFoldDB" id="A0A147BJ13"/>
<keyword evidence="2" id="KW-0378">Hydrolase</keyword>
<organism evidence="2">
    <name type="scientific">Ixodes ricinus</name>
    <name type="common">Common tick</name>
    <name type="synonym">Acarus ricinus</name>
    <dbReference type="NCBI Taxonomy" id="34613"/>
    <lineage>
        <taxon>Eukaryota</taxon>
        <taxon>Metazoa</taxon>
        <taxon>Ecdysozoa</taxon>
        <taxon>Arthropoda</taxon>
        <taxon>Chelicerata</taxon>
        <taxon>Arachnida</taxon>
        <taxon>Acari</taxon>
        <taxon>Parasitiformes</taxon>
        <taxon>Ixodida</taxon>
        <taxon>Ixodoidea</taxon>
        <taxon>Ixodidae</taxon>
        <taxon>Ixodinae</taxon>
        <taxon>Ixodes</taxon>
    </lineage>
</organism>
<accession>A0A147BJ13</accession>
<feature type="non-terminal residue" evidence="2">
    <location>
        <position position="163"/>
    </location>
</feature>
<dbReference type="PANTHER" id="PTHR33395:SF22">
    <property type="entry name" value="REVERSE TRANSCRIPTASE DOMAIN-CONTAINING PROTEIN"/>
    <property type="match status" value="1"/>
</dbReference>
<dbReference type="GO" id="GO:0031012">
    <property type="term" value="C:extracellular matrix"/>
    <property type="evidence" value="ECO:0007669"/>
    <property type="project" value="TreeGrafter"/>
</dbReference>
<dbReference type="PANTHER" id="PTHR33395">
    <property type="entry name" value="TRANSCRIPTASE, PUTATIVE-RELATED-RELATED"/>
    <property type="match status" value="1"/>
</dbReference>
<dbReference type="GO" id="GO:0007508">
    <property type="term" value="P:larval heart development"/>
    <property type="evidence" value="ECO:0007669"/>
    <property type="project" value="TreeGrafter"/>
</dbReference>
<evidence type="ECO:0000313" key="2">
    <source>
        <dbReference type="EMBL" id="JAR90462.1"/>
    </source>
</evidence>
<keyword evidence="2" id="KW-0255">Endonuclease</keyword>
<name>A0A147BJ13_IXORI</name>
<protein>
    <submittedName>
        <fullName evidence="2">Putative endonuclease/reverse transcriptase</fullName>
    </submittedName>
</protein>
<reference evidence="2" key="1">
    <citation type="journal article" date="2018" name="PLoS Negl. Trop. Dis.">
        <title>Sialome diversity of ticks revealed by RNAseq of single tick salivary glands.</title>
        <authorList>
            <person name="Perner J."/>
            <person name="Kropackova S."/>
            <person name="Kopacek P."/>
            <person name="Ribeiro J.M."/>
        </authorList>
    </citation>
    <scope>NUCLEOTIDE SEQUENCE</scope>
    <source>
        <strain evidence="2">Siblings of single egg batch collected in Ceske Budejovice</strain>
        <tissue evidence="2">Salivary glands</tissue>
    </source>
</reference>
<sequence>PSYISRSGSTSFLDLALTNNPTLSHRCTVIPSLSGCDHQALVTNIQCSAPKRILQAKKFHQFARTDFTHLNQLIHLAPWSMVFDNPSTDDAYDLWLDIMSAIQHECVPVRTSRKRANLPWMTKETEALIRRKHRLFKKAQKSQNPAHLARAHEARRDVKRLIH</sequence>
<feature type="region of interest" description="Disordered" evidence="1">
    <location>
        <begin position="139"/>
        <end position="163"/>
    </location>
</feature>
<evidence type="ECO:0000256" key="1">
    <source>
        <dbReference type="SAM" id="MobiDB-lite"/>
    </source>
</evidence>
<proteinExistence type="predicted"/>
<keyword evidence="2" id="KW-0808">Transferase</keyword>
<feature type="non-terminal residue" evidence="2">
    <location>
        <position position="1"/>
    </location>
</feature>
<dbReference type="GO" id="GO:0004519">
    <property type="term" value="F:endonuclease activity"/>
    <property type="evidence" value="ECO:0007669"/>
    <property type="project" value="UniProtKB-KW"/>
</dbReference>
<feature type="compositionally biased region" description="Basic and acidic residues" evidence="1">
    <location>
        <begin position="150"/>
        <end position="163"/>
    </location>
</feature>
<keyword evidence="2" id="KW-0695">RNA-directed DNA polymerase</keyword>
<keyword evidence="2" id="KW-0540">Nuclease</keyword>